<organism evidence="1">
    <name type="scientific">Arundo donax</name>
    <name type="common">Giant reed</name>
    <name type="synonym">Donax arundinaceus</name>
    <dbReference type="NCBI Taxonomy" id="35708"/>
    <lineage>
        <taxon>Eukaryota</taxon>
        <taxon>Viridiplantae</taxon>
        <taxon>Streptophyta</taxon>
        <taxon>Embryophyta</taxon>
        <taxon>Tracheophyta</taxon>
        <taxon>Spermatophyta</taxon>
        <taxon>Magnoliopsida</taxon>
        <taxon>Liliopsida</taxon>
        <taxon>Poales</taxon>
        <taxon>Poaceae</taxon>
        <taxon>PACMAD clade</taxon>
        <taxon>Arundinoideae</taxon>
        <taxon>Arundineae</taxon>
        <taxon>Arundo</taxon>
    </lineage>
</organism>
<dbReference type="PANTHER" id="PTHR47186:SF3">
    <property type="entry name" value="OS09G0267800 PROTEIN"/>
    <property type="match status" value="1"/>
</dbReference>
<evidence type="ECO:0000313" key="1">
    <source>
        <dbReference type="EMBL" id="JAD66965.1"/>
    </source>
</evidence>
<dbReference type="PANTHER" id="PTHR47186">
    <property type="entry name" value="LEUCINE-RICH REPEAT-CONTAINING PROTEIN 57"/>
    <property type="match status" value="1"/>
</dbReference>
<accession>A0A0A9C0M7</accession>
<dbReference type="AlphaFoldDB" id="A0A0A9C0M7"/>
<dbReference type="Gene3D" id="3.80.10.10">
    <property type="entry name" value="Ribonuclease Inhibitor"/>
    <property type="match status" value="1"/>
</dbReference>
<dbReference type="EMBL" id="GBRH01230930">
    <property type="protein sequence ID" value="JAD66965.1"/>
    <property type="molecule type" value="Transcribed_RNA"/>
</dbReference>
<sequence length="97" mass="11115">MPLRVLCLEDSSIIHSKLINVAQLLYLDLSGSKIVSLPNSVCMLYNLQSLRLNGCCRLRYLPEGMTTMRKLSHLIFWVVTIWNGCPQKSVYCITFIH</sequence>
<proteinExistence type="predicted"/>
<dbReference type="InterPro" id="IPR032675">
    <property type="entry name" value="LRR_dom_sf"/>
</dbReference>
<reference evidence="1" key="1">
    <citation type="submission" date="2014-09" db="EMBL/GenBank/DDBJ databases">
        <authorList>
            <person name="Magalhaes I.L.F."/>
            <person name="Oliveira U."/>
            <person name="Santos F.R."/>
            <person name="Vidigal T.H.D.A."/>
            <person name="Brescovit A.D."/>
            <person name="Santos A.J."/>
        </authorList>
    </citation>
    <scope>NUCLEOTIDE SEQUENCE</scope>
    <source>
        <tissue evidence="1">Shoot tissue taken approximately 20 cm above the soil surface</tissue>
    </source>
</reference>
<protein>
    <submittedName>
        <fullName evidence="1">Uncharacterized protein</fullName>
    </submittedName>
</protein>
<reference evidence="1" key="2">
    <citation type="journal article" date="2015" name="Data Brief">
        <title>Shoot transcriptome of the giant reed, Arundo donax.</title>
        <authorList>
            <person name="Barrero R.A."/>
            <person name="Guerrero F.D."/>
            <person name="Moolhuijzen P."/>
            <person name="Goolsby J.A."/>
            <person name="Tidwell J."/>
            <person name="Bellgard S.E."/>
            <person name="Bellgard M.I."/>
        </authorList>
    </citation>
    <scope>NUCLEOTIDE SEQUENCE</scope>
    <source>
        <tissue evidence="1">Shoot tissue taken approximately 20 cm above the soil surface</tissue>
    </source>
</reference>
<dbReference type="SUPFAM" id="SSF52058">
    <property type="entry name" value="L domain-like"/>
    <property type="match status" value="1"/>
</dbReference>
<name>A0A0A9C0M7_ARUDO</name>